<name>A0A3B1DL06_9ZZZZ</name>
<dbReference type="PANTHER" id="PTHR45153">
    <property type="entry name" value="TETRATRICOPEPTIDE REPEAT PROTEIN 16"/>
    <property type="match status" value="1"/>
</dbReference>
<dbReference type="InterPro" id="IPR019734">
    <property type="entry name" value="TPR_rpt"/>
</dbReference>
<dbReference type="InterPro" id="IPR011990">
    <property type="entry name" value="TPR-like_helical_dom_sf"/>
</dbReference>
<dbReference type="SMART" id="SM00028">
    <property type="entry name" value="TPR"/>
    <property type="match status" value="2"/>
</dbReference>
<dbReference type="Pfam" id="PF14559">
    <property type="entry name" value="TPR_19"/>
    <property type="match status" value="1"/>
</dbReference>
<evidence type="ECO:0000313" key="1">
    <source>
        <dbReference type="EMBL" id="VAX36688.1"/>
    </source>
</evidence>
<accession>A0A3B1DL06</accession>
<dbReference type="PROSITE" id="PS51257">
    <property type="entry name" value="PROKAR_LIPOPROTEIN"/>
    <property type="match status" value="1"/>
</dbReference>
<organism evidence="1">
    <name type="scientific">hydrothermal vent metagenome</name>
    <dbReference type="NCBI Taxonomy" id="652676"/>
    <lineage>
        <taxon>unclassified sequences</taxon>
        <taxon>metagenomes</taxon>
        <taxon>ecological metagenomes</taxon>
    </lineage>
</organism>
<dbReference type="AlphaFoldDB" id="A0A3B1DL06"/>
<sequence>MIKNIVLVLGVVFMVGCGSSKVEEKQGMKKQTVKSTQYITKGMQYLNQKEPIKAIQSFDMAIKANPSNPENYLILGQVYLRLQNYQRAIDTLGAAVRVDPTNPEIYYLLATSRGLRWEEEDRVKSIDAAKKSIELFMQQKNQEKFQKAVVLLKGLTERAQQK</sequence>
<dbReference type="EMBL" id="UOGJ01000107">
    <property type="protein sequence ID" value="VAX36688.1"/>
    <property type="molecule type" value="Genomic_DNA"/>
</dbReference>
<proteinExistence type="predicted"/>
<dbReference type="PROSITE" id="PS50293">
    <property type="entry name" value="TPR_REGION"/>
    <property type="match status" value="1"/>
</dbReference>
<dbReference type="PANTHER" id="PTHR45153:SF1">
    <property type="entry name" value="TETRATRICOPEPTIDE REPEAT PROTEIN 16"/>
    <property type="match status" value="1"/>
</dbReference>
<dbReference type="Gene3D" id="1.25.40.10">
    <property type="entry name" value="Tetratricopeptide repeat domain"/>
    <property type="match status" value="1"/>
</dbReference>
<protein>
    <submittedName>
        <fullName evidence="1">Uncharacterized protein</fullName>
    </submittedName>
</protein>
<dbReference type="SUPFAM" id="SSF48452">
    <property type="entry name" value="TPR-like"/>
    <property type="match status" value="1"/>
</dbReference>
<gene>
    <name evidence="1" type="ORF">MNBD_UNCLBAC01-1240</name>
</gene>
<reference evidence="1" key="1">
    <citation type="submission" date="2018-06" db="EMBL/GenBank/DDBJ databases">
        <authorList>
            <person name="Zhirakovskaya E."/>
        </authorList>
    </citation>
    <scope>NUCLEOTIDE SEQUENCE</scope>
</reference>
<dbReference type="PROSITE" id="PS50005">
    <property type="entry name" value="TPR"/>
    <property type="match status" value="2"/>
</dbReference>